<comment type="caution">
    <text evidence="1">The sequence shown here is derived from an EMBL/GenBank/DDBJ whole genome shotgun (WGS) entry which is preliminary data.</text>
</comment>
<dbReference type="Proteomes" id="UP000005801">
    <property type="component" value="Unassembled WGS sequence"/>
</dbReference>
<organism evidence="1 2">
    <name type="scientific">Plesiocystis pacifica SIR-1</name>
    <dbReference type="NCBI Taxonomy" id="391625"/>
    <lineage>
        <taxon>Bacteria</taxon>
        <taxon>Pseudomonadati</taxon>
        <taxon>Myxococcota</taxon>
        <taxon>Polyangia</taxon>
        <taxon>Nannocystales</taxon>
        <taxon>Nannocystaceae</taxon>
        <taxon>Plesiocystis</taxon>
    </lineage>
</organism>
<proteinExistence type="predicted"/>
<sequence length="331" mass="36333">MAKLYVSITVDWEGEHFRDLGDLHEARASIQHSLGARTPLTHYICPSYWLEPHASLDPARAIRSAVTKGDELALHVHCWRALVEFAGVRVRDDVDWNNDGTGHGVPLGVYEGNAQAILAAARELLQRKLGATVWGFRCGGAMTCDGVFEALMALGFRYDCSALPPVIMSRGYRPGGRRGNLRDTLGCRNAIAGYQVDLWGDKPMRAVERANALNLEATGGRAVAPTTRPYVVRSGERSILEMPVNGGLSDYASAEYMTKTFDELLELARVGDAPMFFNIGCHQEGAGRWKKPLMDFCHRRRRELNSEAVVLTTVAKAAKVAARSQHLGEAA</sequence>
<keyword evidence="2" id="KW-1185">Reference proteome</keyword>
<dbReference type="InterPro" id="IPR011330">
    <property type="entry name" value="Glyco_hydro/deAcase_b/a-brl"/>
</dbReference>
<dbReference type="GO" id="GO:0005975">
    <property type="term" value="P:carbohydrate metabolic process"/>
    <property type="evidence" value="ECO:0007669"/>
    <property type="project" value="InterPro"/>
</dbReference>
<evidence type="ECO:0000313" key="2">
    <source>
        <dbReference type="Proteomes" id="UP000005801"/>
    </source>
</evidence>
<dbReference type="AlphaFoldDB" id="A6GBF8"/>
<evidence type="ECO:0000313" key="1">
    <source>
        <dbReference type="EMBL" id="EDM76762.1"/>
    </source>
</evidence>
<accession>A6GBF8</accession>
<dbReference type="OrthoDB" id="9771584at2"/>
<dbReference type="RefSeq" id="WP_006974049.1">
    <property type="nucleotide sequence ID" value="NZ_ABCS01000058.1"/>
</dbReference>
<reference evidence="1 2" key="1">
    <citation type="submission" date="2007-06" db="EMBL/GenBank/DDBJ databases">
        <authorList>
            <person name="Shimkets L."/>
            <person name="Ferriera S."/>
            <person name="Johnson J."/>
            <person name="Kravitz S."/>
            <person name="Beeson K."/>
            <person name="Sutton G."/>
            <person name="Rogers Y.-H."/>
            <person name="Friedman R."/>
            <person name="Frazier M."/>
            <person name="Venter J.C."/>
        </authorList>
    </citation>
    <scope>NUCLEOTIDE SEQUENCE [LARGE SCALE GENOMIC DNA]</scope>
    <source>
        <strain evidence="1 2">SIR-1</strain>
    </source>
</reference>
<name>A6GBF8_9BACT</name>
<dbReference type="EMBL" id="ABCS01000058">
    <property type="protein sequence ID" value="EDM76762.1"/>
    <property type="molecule type" value="Genomic_DNA"/>
</dbReference>
<dbReference type="SUPFAM" id="SSF88713">
    <property type="entry name" value="Glycoside hydrolase/deacetylase"/>
    <property type="match status" value="1"/>
</dbReference>
<gene>
    <name evidence="1" type="ORF">PPSIR1_18712</name>
</gene>
<dbReference type="Gene3D" id="3.20.20.370">
    <property type="entry name" value="Glycoside hydrolase/deacetylase"/>
    <property type="match status" value="1"/>
</dbReference>
<protein>
    <submittedName>
        <fullName evidence="1">Uncharacterized protein</fullName>
    </submittedName>
</protein>